<evidence type="ECO:0000313" key="1">
    <source>
        <dbReference type="EMBL" id="PNX65126.1"/>
    </source>
</evidence>
<accession>A0A2K3KFQ7</accession>
<evidence type="ECO:0000313" key="2">
    <source>
        <dbReference type="Proteomes" id="UP000236291"/>
    </source>
</evidence>
<organism evidence="1 2">
    <name type="scientific">Trifolium pratense</name>
    <name type="common">Red clover</name>
    <dbReference type="NCBI Taxonomy" id="57577"/>
    <lineage>
        <taxon>Eukaryota</taxon>
        <taxon>Viridiplantae</taxon>
        <taxon>Streptophyta</taxon>
        <taxon>Embryophyta</taxon>
        <taxon>Tracheophyta</taxon>
        <taxon>Spermatophyta</taxon>
        <taxon>Magnoliopsida</taxon>
        <taxon>eudicotyledons</taxon>
        <taxon>Gunneridae</taxon>
        <taxon>Pentapetalae</taxon>
        <taxon>rosids</taxon>
        <taxon>fabids</taxon>
        <taxon>Fabales</taxon>
        <taxon>Fabaceae</taxon>
        <taxon>Papilionoideae</taxon>
        <taxon>50 kb inversion clade</taxon>
        <taxon>NPAAA clade</taxon>
        <taxon>Hologalegina</taxon>
        <taxon>IRL clade</taxon>
        <taxon>Trifolieae</taxon>
        <taxon>Trifolium</taxon>
    </lineage>
</organism>
<name>A0A2K3KFQ7_TRIPR</name>
<protein>
    <submittedName>
        <fullName evidence="1">Uncharacterized protein</fullName>
    </submittedName>
</protein>
<dbReference type="Proteomes" id="UP000236291">
    <property type="component" value="Unassembled WGS sequence"/>
</dbReference>
<comment type="caution">
    <text evidence="1">The sequence shown here is derived from an EMBL/GenBank/DDBJ whole genome shotgun (WGS) entry which is preliminary data.</text>
</comment>
<dbReference type="AlphaFoldDB" id="A0A2K3KFQ7"/>
<sequence length="91" mass="10835">MMREKVERDALPRASGAVRLPEFETERRDGYVNHLNQETTSFFFTNIPDDFKVMDLWAEFAKHGRVAEVYKRFGFMKKNSRASKIVYKRLE</sequence>
<dbReference type="EMBL" id="ASHM01094856">
    <property type="protein sequence ID" value="PNX65126.1"/>
    <property type="molecule type" value="Genomic_DNA"/>
</dbReference>
<gene>
    <name evidence="1" type="ORF">L195_g054381</name>
</gene>
<reference evidence="1 2" key="2">
    <citation type="journal article" date="2017" name="Front. Plant Sci.">
        <title>Gene Classification and Mining of Molecular Markers Useful in Red Clover (Trifolium pratense) Breeding.</title>
        <authorList>
            <person name="Istvanek J."/>
            <person name="Dluhosova J."/>
            <person name="Dluhos P."/>
            <person name="Patkova L."/>
            <person name="Nedelnik J."/>
            <person name="Repkova J."/>
        </authorList>
    </citation>
    <scope>NUCLEOTIDE SEQUENCE [LARGE SCALE GENOMIC DNA]</scope>
    <source>
        <strain evidence="2">cv. Tatra</strain>
        <tissue evidence="1">Young leaves</tissue>
    </source>
</reference>
<proteinExistence type="predicted"/>
<reference evidence="1 2" key="1">
    <citation type="journal article" date="2014" name="Am. J. Bot.">
        <title>Genome assembly and annotation for red clover (Trifolium pratense; Fabaceae).</title>
        <authorList>
            <person name="Istvanek J."/>
            <person name="Jaros M."/>
            <person name="Krenek A."/>
            <person name="Repkova J."/>
        </authorList>
    </citation>
    <scope>NUCLEOTIDE SEQUENCE [LARGE SCALE GENOMIC DNA]</scope>
    <source>
        <strain evidence="2">cv. Tatra</strain>
        <tissue evidence="1">Young leaves</tissue>
    </source>
</reference>